<evidence type="ECO:0000256" key="3">
    <source>
        <dbReference type="ARBA" id="ARBA00022748"/>
    </source>
</evidence>
<keyword evidence="3" id="KW-0201">Cytochrome c-type biogenesis</keyword>
<feature type="transmembrane region" description="Helical" evidence="6">
    <location>
        <begin position="68"/>
        <end position="85"/>
    </location>
</feature>
<feature type="transmembrane region" description="Helical" evidence="6">
    <location>
        <begin position="92"/>
        <end position="112"/>
    </location>
</feature>
<evidence type="ECO:0000256" key="6">
    <source>
        <dbReference type="SAM" id="Phobius"/>
    </source>
</evidence>
<comment type="subcellular location">
    <subcellularLocation>
        <location evidence="1">Membrane</location>
        <topology evidence="1">Multi-pass membrane protein</topology>
    </subcellularLocation>
</comment>
<sequence length="269" mass="29369">MSELLPYLTMGLYFGGTLLFLLYLWHRSDAISKISLVATGLGFVSHTTALIMAMISTGHVPIMTFKDAMSFFAWGLVLVFLVVGLKRGLEVLGAFILPLAFLSLVSATLAPQSASTLAPVFQTVWVHVTLSILGTIGFAVAFVAGLMYVMQERLLKSKQFNVLAFKLPPLDFLDSLNQRSILFGFPLLTLGILTGAVSAQLTIGSYLSWNSEQIWALITWFFYFAVLMGRVTAGWRAKKAAYLTIVGFAGVILTFVGILIKSPQPMSPL</sequence>
<dbReference type="RefSeq" id="WP_312646460.1">
    <property type="nucleotide sequence ID" value="NZ_CP116967.1"/>
</dbReference>
<evidence type="ECO:0000256" key="4">
    <source>
        <dbReference type="ARBA" id="ARBA00022989"/>
    </source>
</evidence>
<dbReference type="Proteomes" id="UP001302719">
    <property type="component" value="Chromosome"/>
</dbReference>
<dbReference type="GO" id="GO:0017004">
    <property type="term" value="P:cytochrome complex assembly"/>
    <property type="evidence" value="ECO:0007669"/>
    <property type="project" value="UniProtKB-KW"/>
</dbReference>
<keyword evidence="2 6" id="KW-0812">Transmembrane</keyword>
<organism evidence="8 9">
    <name type="scientific">Candidatus Nitrospira allomarina</name>
    <dbReference type="NCBI Taxonomy" id="3020900"/>
    <lineage>
        <taxon>Bacteria</taxon>
        <taxon>Pseudomonadati</taxon>
        <taxon>Nitrospirota</taxon>
        <taxon>Nitrospiria</taxon>
        <taxon>Nitrospirales</taxon>
        <taxon>Nitrospiraceae</taxon>
        <taxon>Nitrospira</taxon>
    </lineage>
</organism>
<dbReference type="InterPro" id="IPR045062">
    <property type="entry name" value="Cyt_c_biogenesis_CcsA/CcmC"/>
</dbReference>
<feature type="transmembrane region" description="Helical" evidence="6">
    <location>
        <begin position="124"/>
        <end position="149"/>
    </location>
</feature>
<dbReference type="GO" id="GO:0020037">
    <property type="term" value="F:heme binding"/>
    <property type="evidence" value="ECO:0007669"/>
    <property type="project" value="InterPro"/>
</dbReference>
<protein>
    <submittedName>
        <fullName evidence="8">Cytochrome c biogenesis protein CcsA</fullName>
    </submittedName>
</protein>
<dbReference type="PANTHER" id="PTHR30071:SF1">
    <property type="entry name" value="CYTOCHROME B_B6 PROTEIN-RELATED"/>
    <property type="match status" value="1"/>
</dbReference>
<evidence type="ECO:0000313" key="8">
    <source>
        <dbReference type="EMBL" id="WNM59665.1"/>
    </source>
</evidence>
<dbReference type="InterPro" id="IPR002541">
    <property type="entry name" value="Cyt_c_assembly"/>
</dbReference>
<dbReference type="PANTHER" id="PTHR30071">
    <property type="entry name" value="HEME EXPORTER PROTEIN C"/>
    <property type="match status" value="1"/>
</dbReference>
<dbReference type="EMBL" id="CP116967">
    <property type="protein sequence ID" value="WNM59665.1"/>
    <property type="molecule type" value="Genomic_DNA"/>
</dbReference>
<evidence type="ECO:0000256" key="5">
    <source>
        <dbReference type="ARBA" id="ARBA00023136"/>
    </source>
</evidence>
<dbReference type="AlphaFoldDB" id="A0AA96GG47"/>
<dbReference type="GO" id="GO:0005886">
    <property type="term" value="C:plasma membrane"/>
    <property type="evidence" value="ECO:0007669"/>
    <property type="project" value="TreeGrafter"/>
</dbReference>
<dbReference type="Pfam" id="PF01578">
    <property type="entry name" value="Cytochrom_C_asm"/>
    <property type="match status" value="1"/>
</dbReference>
<feature type="transmembrane region" description="Helical" evidence="6">
    <location>
        <begin position="214"/>
        <end position="233"/>
    </location>
</feature>
<keyword evidence="9" id="KW-1185">Reference proteome</keyword>
<evidence type="ECO:0000259" key="7">
    <source>
        <dbReference type="Pfam" id="PF01578"/>
    </source>
</evidence>
<evidence type="ECO:0000256" key="1">
    <source>
        <dbReference type="ARBA" id="ARBA00004141"/>
    </source>
</evidence>
<feature type="transmembrane region" description="Helical" evidence="6">
    <location>
        <begin position="6"/>
        <end position="24"/>
    </location>
</feature>
<feature type="domain" description="Cytochrome c assembly protein" evidence="7">
    <location>
        <begin position="67"/>
        <end position="257"/>
    </location>
</feature>
<gene>
    <name evidence="8" type="primary">ccsA</name>
    <name evidence="8" type="ORF">PP769_07900</name>
</gene>
<accession>A0AA96GG47</accession>
<evidence type="ECO:0000256" key="2">
    <source>
        <dbReference type="ARBA" id="ARBA00022692"/>
    </source>
</evidence>
<keyword evidence="4 6" id="KW-1133">Transmembrane helix</keyword>
<feature type="transmembrane region" description="Helical" evidence="6">
    <location>
        <begin position="240"/>
        <end position="260"/>
    </location>
</feature>
<name>A0AA96GG47_9BACT</name>
<proteinExistence type="predicted"/>
<reference evidence="8 9" key="1">
    <citation type="submission" date="2023-01" db="EMBL/GenBank/DDBJ databases">
        <title>Cultivation and genomic characterization of new, ubiquitous marine nitrite-oxidizing bacteria from the Nitrospirales.</title>
        <authorList>
            <person name="Mueller A.J."/>
            <person name="Daebeler A."/>
            <person name="Herbold C.W."/>
            <person name="Kirkegaard R.H."/>
            <person name="Daims H."/>
        </authorList>
    </citation>
    <scope>NUCLEOTIDE SEQUENCE [LARGE SCALE GENOMIC DNA]</scope>
    <source>
        <strain evidence="8 9">VA</strain>
    </source>
</reference>
<dbReference type="KEGG" id="nall:PP769_07900"/>
<feature type="transmembrane region" description="Helical" evidence="6">
    <location>
        <begin position="181"/>
        <end position="202"/>
    </location>
</feature>
<keyword evidence="5 6" id="KW-0472">Membrane</keyword>
<evidence type="ECO:0000313" key="9">
    <source>
        <dbReference type="Proteomes" id="UP001302719"/>
    </source>
</evidence>
<feature type="transmembrane region" description="Helical" evidence="6">
    <location>
        <begin position="36"/>
        <end position="56"/>
    </location>
</feature>